<comment type="cofactor">
    <cofactor evidence="1">
        <name>FAD</name>
        <dbReference type="ChEBI" id="CHEBI:57692"/>
    </cofactor>
</comment>
<dbReference type="HOGENOM" id="CLU_002865_7_2_11"/>
<reference evidence="7 8" key="1">
    <citation type="journal article" date="2011" name="J. Bacteriol.">
        <title>Complete genome sequence of Amycolicicoccus subflavus DQS3-9A1T, an actinomycete isolated from crude oil-polluted soil.</title>
        <authorList>
            <person name="Cai M."/>
            <person name="Chen W.M."/>
            <person name="Nie Y."/>
            <person name="Chi C.Q."/>
            <person name="Wang Y.N."/>
            <person name="Tang Y.Q."/>
            <person name="Li G.Y."/>
            <person name="Wu X.L."/>
        </authorList>
    </citation>
    <scope>NUCLEOTIDE SEQUENCE [LARGE SCALE GENOMIC DNA]</scope>
    <source>
        <strain evidence="8">DSM 45089 / DQS3-9A1</strain>
    </source>
</reference>
<name>F6EHG9_HOYSD</name>
<dbReference type="InterPro" id="IPR000172">
    <property type="entry name" value="GMC_OxRdtase_N"/>
</dbReference>
<evidence type="ECO:0000313" key="7">
    <source>
        <dbReference type="EMBL" id="AEF41148.1"/>
    </source>
</evidence>
<dbReference type="eggNOG" id="COG2303">
    <property type="taxonomic scope" value="Bacteria"/>
</dbReference>
<dbReference type="KEGG" id="asd:AS9A_2701"/>
<feature type="active site" description="Proton donor" evidence="5">
    <location>
        <position position="467"/>
    </location>
</feature>
<proteinExistence type="inferred from homology"/>
<accession>F6EHG9</accession>
<dbReference type="InterPro" id="IPR012132">
    <property type="entry name" value="GMC_OxRdtase"/>
</dbReference>
<dbReference type="SUPFAM" id="SSF54373">
    <property type="entry name" value="FAD-linked reductases, C-terminal domain"/>
    <property type="match status" value="1"/>
</dbReference>
<comment type="similarity">
    <text evidence="2">Belongs to the GMC oxidoreductase family.</text>
</comment>
<dbReference type="Proteomes" id="UP000009235">
    <property type="component" value="Chromosome"/>
</dbReference>
<keyword evidence="8" id="KW-1185">Reference proteome</keyword>
<dbReference type="RefSeq" id="WP_013807497.1">
    <property type="nucleotide sequence ID" value="NC_015564.1"/>
</dbReference>
<evidence type="ECO:0000256" key="4">
    <source>
        <dbReference type="ARBA" id="ARBA00022827"/>
    </source>
</evidence>
<dbReference type="PIRSF" id="PIRSF000137">
    <property type="entry name" value="Alcohol_oxidase"/>
    <property type="match status" value="1"/>
</dbReference>
<feature type="domain" description="Glucose-methanol-choline oxidoreductase N-terminal" evidence="6">
    <location>
        <begin position="254"/>
        <end position="268"/>
    </location>
</feature>
<dbReference type="InterPro" id="IPR036188">
    <property type="entry name" value="FAD/NAD-bd_sf"/>
</dbReference>
<keyword evidence="4" id="KW-0274">FAD</keyword>
<evidence type="ECO:0000256" key="1">
    <source>
        <dbReference type="ARBA" id="ARBA00001974"/>
    </source>
</evidence>
<sequence length="527" mass="57079">MSTPTSADYVVVGSGSSGAVIAARLSETPNVTVAVLEAGPPDKNQFIQVPAAFSKLFRTEYDWDYSTEPQPSLAGRKVYWPRAKTLGGCSSMNAMMWVRGYAADYDEWARQAGHDWSFQKVLPYFRRIEKVEGGANPGDGTDGALVISRQRSPRPLTAAFLRAVQERGYTVERANTPQPGGFTQTMVNQKRGARWSTADAYLRPAMTRPNLTVVTGAHATAVTFEGTRATGVEFQRNGRKETITANREVILSGGAVNTPQLLMLSGIGDAEQLKQHGIPVRHHIPEVGRNLRDHLVSILAYRAKSGTLFAAERVAELASYLALRRGMLTSNVAEAYGFIRSRPELELPDLELLFGPAPFIREGLVQADSHGVSVATVLLKPESTGEIWLNSADPFDKPKIDPRYLSDSAGADRTAMLAGMRACAGIMDVPELRSQVTDYLQPPAPAGTPLDDVLDTCLTQYAHTLYHPVGTCRMGSDEQSVVDPKLRVRGVDGLRVADASIMPSIIRGHTHAPSVVIGEKAADLIAG</sequence>
<evidence type="ECO:0000259" key="6">
    <source>
        <dbReference type="PROSITE" id="PS00624"/>
    </source>
</evidence>
<protein>
    <submittedName>
        <fullName evidence="7">Choline dehydrogenase</fullName>
    </submittedName>
</protein>
<dbReference type="Pfam" id="PF05199">
    <property type="entry name" value="GMC_oxred_C"/>
    <property type="match status" value="1"/>
</dbReference>
<dbReference type="InterPro" id="IPR007867">
    <property type="entry name" value="GMC_OxRtase_C"/>
</dbReference>
<dbReference type="Gene3D" id="3.30.560.10">
    <property type="entry name" value="Glucose Oxidase, domain 3"/>
    <property type="match status" value="1"/>
</dbReference>
<dbReference type="STRING" id="443218.AS9A_2701"/>
<keyword evidence="3" id="KW-0285">Flavoprotein</keyword>
<dbReference type="Pfam" id="PF00732">
    <property type="entry name" value="GMC_oxred_N"/>
    <property type="match status" value="1"/>
</dbReference>
<dbReference type="Gene3D" id="3.50.50.60">
    <property type="entry name" value="FAD/NAD(P)-binding domain"/>
    <property type="match status" value="1"/>
</dbReference>
<dbReference type="GO" id="GO:0050660">
    <property type="term" value="F:flavin adenine dinucleotide binding"/>
    <property type="evidence" value="ECO:0007669"/>
    <property type="project" value="InterPro"/>
</dbReference>
<evidence type="ECO:0000256" key="3">
    <source>
        <dbReference type="ARBA" id="ARBA00022630"/>
    </source>
</evidence>
<dbReference type="GO" id="GO:0016614">
    <property type="term" value="F:oxidoreductase activity, acting on CH-OH group of donors"/>
    <property type="evidence" value="ECO:0007669"/>
    <property type="project" value="InterPro"/>
</dbReference>
<dbReference type="PROSITE" id="PS00624">
    <property type="entry name" value="GMC_OXRED_2"/>
    <property type="match status" value="1"/>
</dbReference>
<dbReference type="EMBL" id="CP002786">
    <property type="protein sequence ID" value="AEF41148.1"/>
    <property type="molecule type" value="Genomic_DNA"/>
</dbReference>
<dbReference type="OrthoDB" id="9785276at2"/>
<organism evidence="7 8">
    <name type="scientific">Hoyosella subflava (strain DSM 45089 / JCM 17490 / NBRC 109087 / DQS3-9A1)</name>
    <name type="common">Amycolicicoccus subflavus</name>
    <dbReference type="NCBI Taxonomy" id="443218"/>
    <lineage>
        <taxon>Bacteria</taxon>
        <taxon>Bacillati</taxon>
        <taxon>Actinomycetota</taxon>
        <taxon>Actinomycetes</taxon>
        <taxon>Mycobacteriales</taxon>
        <taxon>Hoyosellaceae</taxon>
        <taxon>Hoyosella</taxon>
    </lineage>
</organism>
<dbReference type="SUPFAM" id="SSF51905">
    <property type="entry name" value="FAD/NAD(P)-binding domain"/>
    <property type="match status" value="1"/>
</dbReference>
<dbReference type="AlphaFoldDB" id="F6EHG9"/>
<evidence type="ECO:0000313" key="8">
    <source>
        <dbReference type="Proteomes" id="UP000009235"/>
    </source>
</evidence>
<dbReference type="PANTHER" id="PTHR11552">
    <property type="entry name" value="GLUCOSE-METHANOL-CHOLINE GMC OXIDOREDUCTASE"/>
    <property type="match status" value="1"/>
</dbReference>
<gene>
    <name evidence="7" type="ordered locus">AS9A_2701</name>
</gene>
<evidence type="ECO:0000256" key="2">
    <source>
        <dbReference type="ARBA" id="ARBA00010790"/>
    </source>
</evidence>
<evidence type="ECO:0000256" key="5">
    <source>
        <dbReference type="PIRSR" id="PIRSR000137-1"/>
    </source>
</evidence>
<feature type="active site" description="Proton acceptor" evidence="5">
    <location>
        <position position="509"/>
    </location>
</feature>
<dbReference type="PANTHER" id="PTHR11552:SF147">
    <property type="entry name" value="CHOLINE DEHYDROGENASE, MITOCHONDRIAL"/>
    <property type="match status" value="1"/>
</dbReference>